<dbReference type="SMART" id="SM01080">
    <property type="entry name" value="CHASE2"/>
    <property type="match status" value="1"/>
</dbReference>
<feature type="domain" description="CHASE2" evidence="2">
    <location>
        <begin position="251"/>
        <end position="599"/>
    </location>
</feature>
<name>A0ABU5U392_9CYAN</name>
<accession>A0ABU5U392</accession>
<dbReference type="EMBL" id="JAYGHT010000132">
    <property type="protein sequence ID" value="MEA5521352.1"/>
    <property type="molecule type" value="Genomic_DNA"/>
</dbReference>
<keyword evidence="1" id="KW-0472">Membrane</keyword>
<evidence type="ECO:0000259" key="2">
    <source>
        <dbReference type="SMART" id="SM01080"/>
    </source>
</evidence>
<reference evidence="3 4" key="1">
    <citation type="submission" date="2023-12" db="EMBL/GenBank/DDBJ databases">
        <title>Baltic Sea Cyanobacteria.</title>
        <authorList>
            <person name="Delbaje E."/>
            <person name="Fewer D.P."/>
            <person name="Shishido T.K."/>
        </authorList>
    </citation>
    <scope>NUCLEOTIDE SEQUENCE [LARGE SCALE GENOMIC DNA]</scope>
    <source>
        <strain evidence="3 4">CCNP 1315</strain>
    </source>
</reference>
<dbReference type="InterPro" id="IPR007890">
    <property type="entry name" value="CHASE2"/>
</dbReference>
<feature type="transmembrane region" description="Helical" evidence="1">
    <location>
        <begin position="582"/>
        <end position="600"/>
    </location>
</feature>
<feature type="transmembrane region" description="Helical" evidence="1">
    <location>
        <begin position="612"/>
        <end position="632"/>
    </location>
</feature>
<evidence type="ECO:0000256" key="1">
    <source>
        <dbReference type="SAM" id="Phobius"/>
    </source>
</evidence>
<keyword evidence="1" id="KW-1133">Transmembrane helix</keyword>
<organism evidence="3 4">
    <name type="scientific">Limnoraphis robusta CCNP1315</name>
    <dbReference type="NCBI Taxonomy" id="3110306"/>
    <lineage>
        <taxon>Bacteria</taxon>
        <taxon>Bacillati</taxon>
        <taxon>Cyanobacteriota</taxon>
        <taxon>Cyanophyceae</taxon>
        <taxon>Oscillatoriophycideae</taxon>
        <taxon>Oscillatoriales</taxon>
        <taxon>Sirenicapillariaceae</taxon>
        <taxon>Limnoraphis</taxon>
    </lineage>
</organism>
<protein>
    <submittedName>
        <fullName evidence="3">CHASE2 domain-containing protein</fullName>
    </submittedName>
</protein>
<dbReference type="Pfam" id="PF05226">
    <property type="entry name" value="CHASE2"/>
    <property type="match status" value="1"/>
</dbReference>
<keyword evidence="1" id="KW-0812">Transmembrane</keyword>
<dbReference type="RefSeq" id="WP_323306949.1">
    <property type="nucleotide sequence ID" value="NZ_JAYGHT010000132.1"/>
</dbReference>
<evidence type="ECO:0000313" key="3">
    <source>
        <dbReference type="EMBL" id="MEA5521352.1"/>
    </source>
</evidence>
<sequence>MDETASLCLGFSEQVKNPSNVMREILKWTGGQPFLTQKLCQLVQISSSIFTEDNEAEWVGQLVQSYIIENWEYQDEPEHLRTIRDRILKNDKKIRRLLNLYSKILQQGEITVEHSTEQMELRLTGLVVSEKGKIKVYNRVCQEIFNLSWIEQTLSDLRPYMEALNAWIASGCQDRSRLLQGKALWEALTWAKGRSLSDLDYQFVNASQELRKRTFSHLLFTHTLGLITPLETFVALVLVGLSWQLSIQGFLLDTRLWVQSVYRQVTQQVPQDTPKVLMVSIDEESIKRAKIDDPRPMDRAYIAKIIDQLAALEAPVVGVDYLLDRHQPEKDAILANSLRQAVEKQGTWFVFATKKRSTGGWFEVLPEIASPNWSFNGDLRVLGAPPKYMSLVPLPDRSEQRLLPLSYLLALGYWIHNEQTEHTLQPQLDASTQLIYQLKAYFLDATGKDYATLFSPKAVVHPLTNWAYLLRQWWLHPIIDFSIPPEQVFKTVPAWQLLEQPTEIDKLIPEGNFVILIAPGGYREAGIDAEGEDNFAVPTALAYWRSQQNPPDLRPIFPGGEAHAYMVHHWINRRLVIPIPDLWMVLIAIFLSKGVTFIVSQYSFIKIKSSRLFFILLFVGTTVTYGLVSLQLYITAEILLPLFFPTVTFWTFLLLKQLRPLDEDIGI</sequence>
<dbReference type="Proteomes" id="UP001301728">
    <property type="component" value="Unassembled WGS sequence"/>
</dbReference>
<gene>
    <name evidence="3" type="ORF">VB854_20645</name>
</gene>
<proteinExistence type="predicted"/>
<evidence type="ECO:0000313" key="4">
    <source>
        <dbReference type="Proteomes" id="UP001301728"/>
    </source>
</evidence>
<keyword evidence="4" id="KW-1185">Reference proteome</keyword>
<feature type="transmembrane region" description="Helical" evidence="1">
    <location>
        <begin position="638"/>
        <end position="655"/>
    </location>
</feature>
<comment type="caution">
    <text evidence="3">The sequence shown here is derived from an EMBL/GenBank/DDBJ whole genome shotgun (WGS) entry which is preliminary data.</text>
</comment>